<protein>
    <recommendedName>
        <fullName evidence="3">X8 domain-containing protein</fullName>
    </recommendedName>
</protein>
<dbReference type="Proteomes" id="UP000541444">
    <property type="component" value="Unassembled WGS sequence"/>
</dbReference>
<keyword evidence="1 2" id="KW-0732">Signal</keyword>
<evidence type="ECO:0000256" key="1">
    <source>
        <dbReference type="ARBA" id="ARBA00022729"/>
    </source>
</evidence>
<dbReference type="OrthoDB" id="1928574at2759"/>
<reference evidence="4 5" key="1">
    <citation type="journal article" date="2020" name="IScience">
        <title>Genome Sequencing of the Endangered Kingdonia uniflora (Circaeasteraceae, Ranunculales) Reveals Potential Mechanisms of Evolutionary Specialization.</title>
        <authorList>
            <person name="Sun Y."/>
            <person name="Deng T."/>
            <person name="Zhang A."/>
            <person name="Moore M.J."/>
            <person name="Landis J.B."/>
            <person name="Lin N."/>
            <person name="Zhang H."/>
            <person name="Zhang X."/>
            <person name="Huang J."/>
            <person name="Zhang X."/>
            <person name="Sun H."/>
            <person name="Wang H."/>
        </authorList>
    </citation>
    <scope>NUCLEOTIDE SEQUENCE [LARGE SCALE GENOMIC DNA]</scope>
    <source>
        <strain evidence="4">TB1705</strain>
        <tissue evidence="4">Leaf</tissue>
    </source>
</reference>
<keyword evidence="5" id="KW-1185">Reference proteome</keyword>
<dbReference type="PANTHER" id="PTHR31044:SF57">
    <property type="entry name" value="CARBOHYDRATE-BINDING X8 DOMAIN SUPERFAMILY PROTEIN"/>
    <property type="match status" value="1"/>
</dbReference>
<name>A0A7J7KVY5_9MAGN</name>
<feature type="signal peptide" evidence="2">
    <location>
        <begin position="1"/>
        <end position="25"/>
    </location>
</feature>
<sequence length="164" mass="18323">MAEKRMISLSVLVPLFCLLFSTTTGETLTMVNPEKTWCVAKPSSENRVLYENVNYACSKVNCSSLKKGGLCFTPDSLINHASVAMNLYYQANGRHKWNCDFKSSALVVLVDPSISLSFNQILHPHTVMVTAPMPRVYMTRAIEEEFYDRVVGYLFVVALGGVPF</sequence>
<dbReference type="AlphaFoldDB" id="A0A7J7KVY5"/>
<feature type="domain" description="X8" evidence="3">
    <location>
        <begin position="36"/>
        <end position="118"/>
    </location>
</feature>
<dbReference type="PANTHER" id="PTHR31044">
    <property type="entry name" value="BETA-1,3 GLUCANASE"/>
    <property type="match status" value="1"/>
</dbReference>
<feature type="chain" id="PRO_5029628695" description="X8 domain-containing protein" evidence="2">
    <location>
        <begin position="26"/>
        <end position="164"/>
    </location>
</feature>
<evidence type="ECO:0000259" key="3">
    <source>
        <dbReference type="SMART" id="SM00768"/>
    </source>
</evidence>
<organism evidence="4 5">
    <name type="scientific">Kingdonia uniflora</name>
    <dbReference type="NCBI Taxonomy" id="39325"/>
    <lineage>
        <taxon>Eukaryota</taxon>
        <taxon>Viridiplantae</taxon>
        <taxon>Streptophyta</taxon>
        <taxon>Embryophyta</taxon>
        <taxon>Tracheophyta</taxon>
        <taxon>Spermatophyta</taxon>
        <taxon>Magnoliopsida</taxon>
        <taxon>Ranunculales</taxon>
        <taxon>Circaeasteraceae</taxon>
        <taxon>Kingdonia</taxon>
    </lineage>
</organism>
<evidence type="ECO:0000256" key="2">
    <source>
        <dbReference type="SAM" id="SignalP"/>
    </source>
</evidence>
<accession>A0A7J7KVY5</accession>
<dbReference type="Gene3D" id="1.20.58.1040">
    <property type="match status" value="1"/>
</dbReference>
<dbReference type="InterPro" id="IPR044788">
    <property type="entry name" value="X8_dom_prot"/>
</dbReference>
<proteinExistence type="predicted"/>
<dbReference type="InterPro" id="IPR012946">
    <property type="entry name" value="X8"/>
</dbReference>
<gene>
    <name evidence="4" type="ORF">GIB67_022279</name>
</gene>
<dbReference type="Pfam" id="PF07983">
    <property type="entry name" value="X8"/>
    <property type="match status" value="1"/>
</dbReference>
<dbReference type="EMBL" id="JACGCM010002835">
    <property type="protein sequence ID" value="KAF6134539.1"/>
    <property type="molecule type" value="Genomic_DNA"/>
</dbReference>
<evidence type="ECO:0000313" key="5">
    <source>
        <dbReference type="Proteomes" id="UP000541444"/>
    </source>
</evidence>
<comment type="caution">
    <text evidence="4">The sequence shown here is derived from an EMBL/GenBank/DDBJ whole genome shotgun (WGS) entry which is preliminary data.</text>
</comment>
<evidence type="ECO:0000313" key="4">
    <source>
        <dbReference type="EMBL" id="KAF6134539.1"/>
    </source>
</evidence>
<dbReference type="SMART" id="SM00768">
    <property type="entry name" value="X8"/>
    <property type="match status" value="1"/>
</dbReference>
<dbReference type="GO" id="GO:0009506">
    <property type="term" value="C:plasmodesma"/>
    <property type="evidence" value="ECO:0007669"/>
    <property type="project" value="UniProtKB-ARBA"/>
</dbReference>